<evidence type="ECO:0000313" key="2">
    <source>
        <dbReference type="Proteomes" id="UP000501690"/>
    </source>
</evidence>
<name>A0A4D6M386_VIGUN</name>
<sequence length="62" mass="6970">MAGQSRAHGLHWPPSTTVAQAHLQWRRSRHGSAFVVGLVARAHRLEVPLSCPFSFIFWYSGL</sequence>
<keyword evidence="2" id="KW-1185">Reference proteome</keyword>
<organism evidence="1 2">
    <name type="scientific">Vigna unguiculata</name>
    <name type="common">Cowpea</name>
    <dbReference type="NCBI Taxonomy" id="3917"/>
    <lineage>
        <taxon>Eukaryota</taxon>
        <taxon>Viridiplantae</taxon>
        <taxon>Streptophyta</taxon>
        <taxon>Embryophyta</taxon>
        <taxon>Tracheophyta</taxon>
        <taxon>Spermatophyta</taxon>
        <taxon>Magnoliopsida</taxon>
        <taxon>eudicotyledons</taxon>
        <taxon>Gunneridae</taxon>
        <taxon>Pentapetalae</taxon>
        <taxon>rosids</taxon>
        <taxon>fabids</taxon>
        <taxon>Fabales</taxon>
        <taxon>Fabaceae</taxon>
        <taxon>Papilionoideae</taxon>
        <taxon>50 kb inversion clade</taxon>
        <taxon>NPAAA clade</taxon>
        <taxon>indigoferoid/millettioid clade</taxon>
        <taxon>Phaseoleae</taxon>
        <taxon>Vigna</taxon>
    </lineage>
</organism>
<dbReference type="AlphaFoldDB" id="A0A4D6M386"/>
<accession>A0A4D6M386</accession>
<dbReference type="EMBL" id="CP039350">
    <property type="protein sequence ID" value="QCD95605.1"/>
    <property type="molecule type" value="Genomic_DNA"/>
</dbReference>
<dbReference type="Proteomes" id="UP000501690">
    <property type="component" value="Linkage Group LG6"/>
</dbReference>
<reference evidence="1 2" key="1">
    <citation type="submission" date="2019-04" db="EMBL/GenBank/DDBJ databases">
        <title>An improved genome assembly and genetic linkage map for asparagus bean, Vigna unguiculata ssp. sesquipedialis.</title>
        <authorList>
            <person name="Xia Q."/>
            <person name="Zhang R."/>
            <person name="Dong Y."/>
        </authorList>
    </citation>
    <scope>NUCLEOTIDE SEQUENCE [LARGE SCALE GENOMIC DNA]</scope>
    <source>
        <tissue evidence="1">Leaf</tissue>
    </source>
</reference>
<protein>
    <submittedName>
        <fullName evidence="1">Uncharacterized protein</fullName>
    </submittedName>
</protein>
<evidence type="ECO:0000313" key="1">
    <source>
        <dbReference type="EMBL" id="QCD95605.1"/>
    </source>
</evidence>
<gene>
    <name evidence="1" type="ORF">DEO72_LG6g299</name>
</gene>
<proteinExistence type="predicted"/>